<dbReference type="FunCoup" id="A0A2V0NY87">
    <property type="interactions" value="962"/>
</dbReference>
<feature type="domain" description="Saccharopine dehydrogenase NADP binding" evidence="2">
    <location>
        <begin position="13"/>
        <end position="138"/>
    </location>
</feature>
<keyword evidence="4" id="KW-1185">Reference proteome</keyword>
<reference evidence="3 4" key="1">
    <citation type="journal article" date="2018" name="Sci. Rep.">
        <title>Raphidocelis subcapitata (=Pseudokirchneriella subcapitata) provides an insight into genome evolution and environmental adaptations in the Sphaeropleales.</title>
        <authorList>
            <person name="Suzuki S."/>
            <person name="Yamaguchi H."/>
            <person name="Nakajima N."/>
            <person name="Kawachi M."/>
        </authorList>
    </citation>
    <scope>NUCLEOTIDE SEQUENCE [LARGE SCALE GENOMIC DNA]</scope>
    <source>
        <strain evidence="3 4">NIES-35</strain>
    </source>
</reference>
<evidence type="ECO:0000313" key="4">
    <source>
        <dbReference type="Proteomes" id="UP000247498"/>
    </source>
</evidence>
<dbReference type="InterPro" id="IPR051276">
    <property type="entry name" value="Saccharopine_DH-like_oxidrdct"/>
</dbReference>
<dbReference type="AlphaFoldDB" id="A0A2V0NY87"/>
<dbReference type="InParanoid" id="A0A2V0NY87"/>
<protein>
    <recommendedName>
        <fullName evidence="2">Saccharopine dehydrogenase NADP binding domain-containing protein</fullName>
    </recommendedName>
</protein>
<dbReference type="GO" id="GO:0005811">
    <property type="term" value="C:lipid droplet"/>
    <property type="evidence" value="ECO:0007669"/>
    <property type="project" value="TreeGrafter"/>
</dbReference>
<dbReference type="OrthoDB" id="10268090at2759"/>
<dbReference type="InterPro" id="IPR036291">
    <property type="entry name" value="NAD(P)-bd_dom_sf"/>
</dbReference>
<sequence length="439" mass="45538">MAPPPRAQRPFDVCVFGASGFTGARVAEELAAQCAAAGLRAALAGRDEGKLRALAGKLPNGGDLGIVAGVDVSDPASVERLVGCCRLLLNCVGPYRFYGEPVFGAAAAAGTDYLDLCGEPEFIERMELAYAQPAAASGALMACASAFDSIPNDLGTILVAREFRPPAVPSSVESVIRVSAPLGLPIHFATWESAVHGIGSAQHLQRVRAEAKKAGRGKAPKLVGPRPRGAQGPVWDAALGAYTLPFPGADASVVRRTQMALGARGEPAVHFSARFAVATRYYAAVAVVVGATLMTLAKHGWGRALLLRNPGLMSYGLVSHAGPTQEQMEAATTEVTFVARGFSAPPESADAKPDKRVDLKIGLGDPGYLYTAKMMVAAAMALVEERAKVLESVGGSGGVFTAGFLLRDTSLPERLKRAGMTFEFKHDEAGAPAAAEAAA</sequence>
<proteinExistence type="inferred from homology"/>
<accession>A0A2V0NY87</accession>
<dbReference type="GO" id="GO:0009247">
    <property type="term" value="P:glycolipid biosynthetic process"/>
    <property type="evidence" value="ECO:0007669"/>
    <property type="project" value="TreeGrafter"/>
</dbReference>
<dbReference type="InterPro" id="IPR005097">
    <property type="entry name" value="Sacchrp_dh_NADP-bd"/>
</dbReference>
<dbReference type="Proteomes" id="UP000247498">
    <property type="component" value="Unassembled WGS sequence"/>
</dbReference>
<dbReference type="GO" id="GO:0005739">
    <property type="term" value="C:mitochondrion"/>
    <property type="evidence" value="ECO:0007669"/>
    <property type="project" value="TreeGrafter"/>
</dbReference>
<gene>
    <name evidence="3" type="ORF">Rsub_05208</name>
</gene>
<evidence type="ECO:0000259" key="2">
    <source>
        <dbReference type="Pfam" id="PF03435"/>
    </source>
</evidence>
<dbReference type="SUPFAM" id="SSF51735">
    <property type="entry name" value="NAD(P)-binding Rossmann-fold domains"/>
    <property type="match status" value="1"/>
</dbReference>
<evidence type="ECO:0000256" key="1">
    <source>
        <dbReference type="ARBA" id="ARBA00038048"/>
    </source>
</evidence>
<comment type="caution">
    <text evidence="3">The sequence shown here is derived from an EMBL/GenBank/DDBJ whole genome shotgun (WGS) entry which is preliminary data.</text>
</comment>
<dbReference type="EMBL" id="BDRX01000033">
    <property type="protein sequence ID" value="GBF92594.1"/>
    <property type="molecule type" value="Genomic_DNA"/>
</dbReference>
<comment type="similarity">
    <text evidence="1">Belongs to the saccharopine dehydrogenase family.</text>
</comment>
<dbReference type="PANTHER" id="PTHR12286">
    <property type="entry name" value="SACCHAROPINE DEHYDROGENASE-LIKE OXIDOREDUCTASE"/>
    <property type="match status" value="1"/>
</dbReference>
<organism evidence="3 4">
    <name type="scientific">Raphidocelis subcapitata</name>
    <dbReference type="NCBI Taxonomy" id="307507"/>
    <lineage>
        <taxon>Eukaryota</taxon>
        <taxon>Viridiplantae</taxon>
        <taxon>Chlorophyta</taxon>
        <taxon>core chlorophytes</taxon>
        <taxon>Chlorophyceae</taxon>
        <taxon>CS clade</taxon>
        <taxon>Sphaeropleales</taxon>
        <taxon>Selenastraceae</taxon>
        <taxon>Raphidocelis</taxon>
    </lineage>
</organism>
<dbReference type="PANTHER" id="PTHR12286:SF5">
    <property type="entry name" value="SACCHAROPINE DEHYDROGENASE-LIKE OXIDOREDUCTASE"/>
    <property type="match status" value="1"/>
</dbReference>
<dbReference type="GO" id="GO:0005886">
    <property type="term" value="C:plasma membrane"/>
    <property type="evidence" value="ECO:0007669"/>
    <property type="project" value="TreeGrafter"/>
</dbReference>
<evidence type="ECO:0000313" key="3">
    <source>
        <dbReference type="EMBL" id="GBF92594.1"/>
    </source>
</evidence>
<name>A0A2V0NY87_9CHLO</name>
<dbReference type="Gene3D" id="3.40.50.720">
    <property type="entry name" value="NAD(P)-binding Rossmann-like Domain"/>
    <property type="match status" value="1"/>
</dbReference>
<dbReference type="Pfam" id="PF03435">
    <property type="entry name" value="Sacchrp_dh_NADP"/>
    <property type="match status" value="1"/>
</dbReference>